<comment type="caution">
    <text evidence="2">The sequence shown here is derived from an EMBL/GenBank/DDBJ whole genome shotgun (WGS) entry which is preliminary data.</text>
</comment>
<organism evidence="2 3">
    <name type="scientific">Shinella lacus</name>
    <dbReference type="NCBI Taxonomy" id="2654216"/>
    <lineage>
        <taxon>Bacteria</taxon>
        <taxon>Pseudomonadati</taxon>
        <taxon>Pseudomonadota</taxon>
        <taxon>Alphaproteobacteria</taxon>
        <taxon>Hyphomicrobiales</taxon>
        <taxon>Rhizobiaceae</taxon>
        <taxon>Shinella</taxon>
    </lineage>
</organism>
<feature type="signal peptide" evidence="1">
    <location>
        <begin position="1"/>
        <end position="24"/>
    </location>
</feature>
<protein>
    <submittedName>
        <fullName evidence="2">Uncharacterized protein</fullName>
    </submittedName>
</protein>
<keyword evidence="1" id="KW-0732">Signal</keyword>
<dbReference type="RefSeq" id="WP_256116214.1">
    <property type="nucleotide sequence ID" value="NZ_WHSB02000003.1"/>
</dbReference>
<name>A0ABT1R4M2_9HYPH</name>
<feature type="chain" id="PRO_5046311422" evidence="1">
    <location>
        <begin position="25"/>
        <end position="65"/>
    </location>
</feature>
<evidence type="ECO:0000313" key="3">
    <source>
        <dbReference type="Proteomes" id="UP000996601"/>
    </source>
</evidence>
<dbReference type="EMBL" id="WHSB02000003">
    <property type="protein sequence ID" value="MCQ4630004.1"/>
    <property type="molecule type" value="Genomic_DNA"/>
</dbReference>
<reference evidence="2" key="1">
    <citation type="submission" date="2021-07" db="EMBL/GenBank/DDBJ databases">
        <title>Shinella sp. nov., a novel member of the genus Shinella from water.</title>
        <authorList>
            <person name="Deng Y."/>
        </authorList>
    </citation>
    <scope>NUCLEOTIDE SEQUENCE</scope>
    <source>
        <strain evidence="2">CPCC 100929</strain>
    </source>
</reference>
<evidence type="ECO:0000313" key="2">
    <source>
        <dbReference type="EMBL" id="MCQ4630004.1"/>
    </source>
</evidence>
<accession>A0ABT1R4M2</accession>
<sequence>MTKFVAAKWTSLAAMLSASLFLSGCETTAGKPTVTTVKCKQGPCKVVKKKPNRELATTTRGRSNY</sequence>
<gene>
    <name evidence="2" type="ORF">GB927_008170</name>
</gene>
<dbReference type="Proteomes" id="UP000996601">
    <property type="component" value="Unassembled WGS sequence"/>
</dbReference>
<proteinExistence type="predicted"/>
<keyword evidence="3" id="KW-1185">Reference proteome</keyword>
<dbReference type="PROSITE" id="PS51257">
    <property type="entry name" value="PROKAR_LIPOPROTEIN"/>
    <property type="match status" value="1"/>
</dbReference>
<evidence type="ECO:0000256" key="1">
    <source>
        <dbReference type="SAM" id="SignalP"/>
    </source>
</evidence>